<gene>
    <name evidence="1" type="ORF">BOKJ2_LOCUS2834</name>
</gene>
<reference evidence="1" key="1">
    <citation type="submission" date="2020-09" db="EMBL/GenBank/DDBJ databases">
        <authorList>
            <person name="Kikuchi T."/>
        </authorList>
    </citation>
    <scope>NUCLEOTIDE SEQUENCE</scope>
    <source>
        <strain evidence="1">SH1</strain>
    </source>
</reference>
<name>A0A811K1G3_9BILA</name>
<dbReference type="Proteomes" id="UP000614601">
    <property type="component" value="Unassembled WGS sequence"/>
</dbReference>
<dbReference type="EMBL" id="CAJFCW020000002">
    <property type="protein sequence ID" value="CAG9089950.1"/>
    <property type="molecule type" value="Genomic_DNA"/>
</dbReference>
<evidence type="ECO:0000313" key="2">
    <source>
        <dbReference type="Proteomes" id="UP000614601"/>
    </source>
</evidence>
<comment type="caution">
    <text evidence="1">The sequence shown here is derived from an EMBL/GenBank/DDBJ whole genome shotgun (WGS) entry which is preliminary data.</text>
</comment>
<evidence type="ECO:0000313" key="1">
    <source>
        <dbReference type="EMBL" id="CAD5209731.1"/>
    </source>
</evidence>
<dbReference type="Proteomes" id="UP000783686">
    <property type="component" value="Unassembled WGS sequence"/>
</dbReference>
<protein>
    <submittedName>
        <fullName evidence="1">Uncharacterized protein</fullName>
    </submittedName>
</protein>
<organism evidence="1 2">
    <name type="scientific">Bursaphelenchus okinawaensis</name>
    <dbReference type="NCBI Taxonomy" id="465554"/>
    <lineage>
        <taxon>Eukaryota</taxon>
        <taxon>Metazoa</taxon>
        <taxon>Ecdysozoa</taxon>
        <taxon>Nematoda</taxon>
        <taxon>Chromadorea</taxon>
        <taxon>Rhabditida</taxon>
        <taxon>Tylenchina</taxon>
        <taxon>Tylenchomorpha</taxon>
        <taxon>Aphelenchoidea</taxon>
        <taxon>Aphelenchoididae</taxon>
        <taxon>Bursaphelenchus</taxon>
    </lineage>
</organism>
<accession>A0A811K1G3</accession>
<dbReference type="EMBL" id="CAJFDH010000002">
    <property type="protein sequence ID" value="CAD5209731.1"/>
    <property type="molecule type" value="Genomic_DNA"/>
</dbReference>
<proteinExistence type="predicted"/>
<keyword evidence="2" id="KW-1185">Reference proteome</keyword>
<sequence>MSSKVKAALANDSKRNTLLNKIQSELKMCQQKKECSASCVSGINACIAKQRNSNTLISNPTSCCDDC</sequence>
<dbReference type="AlphaFoldDB" id="A0A811K1G3"/>